<dbReference type="EMBL" id="CP070496">
    <property type="protein sequence ID" value="QSB04874.1"/>
    <property type="molecule type" value="Genomic_DNA"/>
</dbReference>
<dbReference type="Gene3D" id="3.20.20.370">
    <property type="entry name" value="Glycoside hydrolase/deacetylase"/>
    <property type="match status" value="1"/>
</dbReference>
<keyword evidence="2" id="KW-0378">Hydrolase</keyword>
<dbReference type="GO" id="GO:0005975">
    <property type="term" value="P:carbohydrate metabolic process"/>
    <property type="evidence" value="ECO:0007669"/>
    <property type="project" value="InterPro"/>
</dbReference>
<dbReference type="GO" id="GO:0046872">
    <property type="term" value="F:metal ion binding"/>
    <property type="evidence" value="ECO:0007669"/>
    <property type="project" value="UniProtKB-KW"/>
</dbReference>
<sequence length="277" mass="31093">MNRRLLILGGATVLLLGLVFNLPLTSSPSDGTGSDHPEVAATHRPAEPTPSDEDDQPDHEPEDDFDQVEPPRPDLNEVYGGIFNTRKLTGSDSVALTFDDGPHPEWTPQVLAQLRQHDIKATFCLIGKYAENHPDLVAQIHADGHTLCNHSWLHEMDLGEQSPNVIRENLERTNDAIRAAVPDAEIPYFRHAGGNWTLRVVHISEQMGMESIHWDVDPRDWDVEHERDDIYDDLVAATEPGSIVLLHDGASNQEEMYEALRKVLPYWISHGLDFTEL</sequence>
<gene>
    <name evidence="5" type="ORF">JQS30_14070</name>
</gene>
<dbReference type="CDD" id="cd10917">
    <property type="entry name" value="CE4_NodB_like_6s_7s"/>
    <property type="match status" value="1"/>
</dbReference>
<reference evidence="5" key="1">
    <citation type="submission" date="2021-02" db="EMBL/GenBank/DDBJ databases">
        <title>Natronoglycomyces albus gen. nov., sp. nov, a haloalkaliphilic actinobacterium from a soda solonchak soil.</title>
        <authorList>
            <person name="Sorokin D.Y."/>
            <person name="Khijniak T.V."/>
            <person name="Zakharycheva A.P."/>
            <person name="Boueva O.V."/>
            <person name="Ariskina E.V."/>
            <person name="Hahnke R.L."/>
            <person name="Bunk B."/>
            <person name="Sproer C."/>
            <person name="Schumann P."/>
            <person name="Evtushenko L.I."/>
            <person name="Kublanov I.V."/>
        </authorList>
    </citation>
    <scope>NUCLEOTIDE SEQUENCE</scope>
    <source>
        <strain evidence="5">DSM 106290</strain>
    </source>
</reference>
<dbReference type="GO" id="GO:0016810">
    <property type="term" value="F:hydrolase activity, acting on carbon-nitrogen (but not peptide) bonds"/>
    <property type="evidence" value="ECO:0007669"/>
    <property type="project" value="InterPro"/>
</dbReference>
<dbReference type="AlphaFoldDB" id="A0A895XHQ4"/>
<feature type="domain" description="NodB homology" evidence="4">
    <location>
        <begin position="92"/>
        <end position="275"/>
    </location>
</feature>
<protein>
    <submittedName>
        <fullName evidence="5">Polysaccharide deacetylase family protein</fullName>
    </submittedName>
</protein>
<dbReference type="InterPro" id="IPR011330">
    <property type="entry name" value="Glyco_hydro/deAcase_b/a-brl"/>
</dbReference>
<evidence type="ECO:0000313" key="5">
    <source>
        <dbReference type="EMBL" id="QSB04874.1"/>
    </source>
</evidence>
<feature type="compositionally biased region" description="Acidic residues" evidence="3">
    <location>
        <begin position="50"/>
        <end position="67"/>
    </location>
</feature>
<dbReference type="InterPro" id="IPR050248">
    <property type="entry name" value="Polysacc_deacetylase_ArnD"/>
</dbReference>
<name>A0A895XHQ4_9ACTN</name>
<dbReference type="InterPro" id="IPR002509">
    <property type="entry name" value="NODB_dom"/>
</dbReference>
<organism evidence="5 6">
    <name type="scientific">Natronoglycomyces albus</name>
    <dbReference type="NCBI Taxonomy" id="2811108"/>
    <lineage>
        <taxon>Bacteria</taxon>
        <taxon>Bacillati</taxon>
        <taxon>Actinomycetota</taxon>
        <taxon>Actinomycetes</taxon>
        <taxon>Glycomycetales</taxon>
        <taxon>Glycomycetaceae</taxon>
        <taxon>Natronoglycomyces</taxon>
    </lineage>
</organism>
<keyword evidence="1" id="KW-0479">Metal-binding</keyword>
<accession>A0A895XHQ4</accession>
<dbReference type="PANTHER" id="PTHR10587:SF133">
    <property type="entry name" value="CHITIN DEACETYLASE 1-RELATED"/>
    <property type="match status" value="1"/>
</dbReference>
<evidence type="ECO:0000313" key="6">
    <source>
        <dbReference type="Proteomes" id="UP000662939"/>
    </source>
</evidence>
<dbReference type="KEGG" id="nav:JQS30_14070"/>
<dbReference type="Proteomes" id="UP000662939">
    <property type="component" value="Chromosome"/>
</dbReference>
<keyword evidence="6" id="KW-1185">Reference proteome</keyword>
<dbReference type="RefSeq" id="WP_213170874.1">
    <property type="nucleotide sequence ID" value="NZ_CP070496.1"/>
</dbReference>
<dbReference type="Pfam" id="PF01522">
    <property type="entry name" value="Polysacc_deac_1"/>
    <property type="match status" value="1"/>
</dbReference>
<evidence type="ECO:0000256" key="1">
    <source>
        <dbReference type="ARBA" id="ARBA00022723"/>
    </source>
</evidence>
<dbReference type="GO" id="GO:0016020">
    <property type="term" value="C:membrane"/>
    <property type="evidence" value="ECO:0007669"/>
    <property type="project" value="TreeGrafter"/>
</dbReference>
<evidence type="ECO:0000256" key="3">
    <source>
        <dbReference type="SAM" id="MobiDB-lite"/>
    </source>
</evidence>
<evidence type="ECO:0000256" key="2">
    <source>
        <dbReference type="ARBA" id="ARBA00022801"/>
    </source>
</evidence>
<proteinExistence type="predicted"/>
<dbReference type="PROSITE" id="PS51677">
    <property type="entry name" value="NODB"/>
    <property type="match status" value="1"/>
</dbReference>
<feature type="region of interest" description="Disordered" evidence="3">
    <location>
        <begin position="28"/>
        <end position="79"/>
    </location>
</feature>
<dbReference type="PANTHER" id="PTHR10587">
    <property type="entry name" value="GLYCOSYL TRANSFERASE-RELATED"/>
    <property type="match status" value="1"/>
</dbReference>
<dbReference type="SUPFAM" id="SSF88713">
    <property type="entry name" value="Glycoside hydrolase/deacetylase"/>
    <property type="match status" value="1"/>
</dbReference>
<evidence type="ECO:0000259" key="4">
    <source>
        <dbReference type="PROSITE" id="PS51677"/>
    </source>
</evidence>